<gene>
    <name evidence="1" type="ORF">MSG28_012506</name>
</gene>
<proteinExistence type="predicted"/>
<comment type="caution">
    <text evidence="1">The sequence shown here is derived from an EMBL/GenBank/DDBJ whole genome shotgun (WGS) entry which is preliminary data.</text>
</comment>
<protein>
    <submittedName>
        <fullName evidence="1">Uncharacterized protein</fullName>
    </submittedName>
</protein>
<accession>A0ACC0KEF4</accession>
<evidence type="ECO:0000313" key="1">
    <source>
        <dbReference type="EMBL" id="KAI8434492.1"/>
    </source>
</evidence>
<evidence type="ECO:0000313" key="2">
    <source>
        <dbReference type="Proteomes" id="UP001064048"/>
    </source>
</evidence>
<keyword evidence="2" id="KW-1185">Reference proteome</keyword>
<dbReference type="Proteomes" id="UP001064048">
    <property type="component" value="Chromosome 21"/>
</dbReference>
<dbReference type="EMBL" id="CM046121">
    <property type="protein sequence ID" value="KAI8434492.1"/>
    <property type="molecule type" value="Genomic_DNA"/>
</dbReference>
<name>A0ACC0KEF4_CHOFU</name>
<reference evidence="1 2" key="1">
    <citation type="journal article" date="2022" name="Genome Biol. Evol.">
        <title>The Spruce Budworm Genome: Reconstructing the Evolutionary History of Antifreeze Proteins.</title>
        <authorList>
            <person name="Beliveau C."/>
            <person name="Gagne P."/>
            <person name="Picq S."/>
            <person name="Vernygora O."/>
            <person name="Keeling C.I."/>
            <person name="Pinkney K."/>
            <person name="Doucet D."/>
            <person name="Wen F."/>
            <person name="Johnston J.S."/>
            <person name="Maaroufi H."/>
            <person name="Boyle B."/>
            <person name="Laroche J."/>
            <person name="Dewar K."/>
            <person name="Juretic N."/>
            <person name="Blackburn G."/>
            <person name="Nisole A."/>
            <person name="Brunet B."/>
            <person name="Brandao M."/>
            <person name="Lumley L."/>
            <person name="Duan J."/>
            <person name="Quan G."/>
            <person name="Lucarotti C.J."/>
            <person name="Roe A.D."/>
            <person name="Sperling F.A.H."/>
            <person name="Levesque R.C."/>
            <person name="Cusson M."/>
        </authorList>
    </citation>
    <scope>NUCLEOTIDE SEQUENCE [LARGE SCALE GENOMIC DNA]</scope>
    <source>
        <strain evidence="1">Glfc:IPQL:Cfum</strain>
    </source>
</reference>
<organism evidence="1 2">
    <name type="scientific">Choristoneura fumiferana</name>
    <name type="common">Spruce budworm moth</name>
    <name type="synonym">Archips fumiferana</name>
    <dbReference type="NCBI Taxonomy" id="7141"/>
    <lineage>
        <taxon>Eukaryota</taxon>
        <taxon>Metazoa</taxon>
        <taxon>Ecdysozoa</taxon>
        <taxon>Arthropoda</taxon>
        <taxon>Hexapoda</taxon>
        <taxon>Insecta</taxon>
        <taxon>Pterygota</taxon>
        <taxon>Neoptera</taxon>
        <taxon>Endopterygota</taxon>
        <taxon>Lepidoptera</taxon>
        <taxon>Glossata</taxon>
        <taxon>Ditrysia</taxon>
        <taxon>Tortricoidea</taxon>
        <taxon>Tortricidae</taxon>
        <taxon>Tortricinae</taxon>
        <taxon>Choristoneura</taxon>
    </lineage>
</organism>
<sequence length="228" mass="26343">MNKPSTLFLSLEKDHSYENPRRTSRVLRSHLIRLCVKNMRCLKLLTILLFAIESDSDCPNVRTELSGIRKRRHLVFPEGTNFAITISLVKAFMTHAPSGWNVVLEIDVLFPMPDANFTNASYRRKLHHRQKRQFWEKLQTAIDFHNLNGQACILRSICEAKTHLAPPGKSLVHDLLRVIFTAPLHERGFVEEIGGVYEDLLDPLLCDRINDCPFSLLHFVLALNKQRY</sequence>